<organism evidence="3 4">
    <name type="scientific">Amycolatopsis rubida</name>
    <dbReference type="NCBI Taxonomy" id="112413"/>
    <lineage>
        <taxon>Bacteria</taxon>
        <taxon>Bacillati</taxon>
        <taxon>Actinomycetota</taxon>
        <taxon>Actinomycetes</taxon>
        <taxon>Pseudonocardiales</taxon>
        <taxon>Pseudonocardiaceae</taxon>
        <taxon>Amycolatopsis</taxon>
    </lineage>
</organism>
<comment type="caution">
    <text evidence="3">The sequence shown here is derived from an EMBL/GenBank/DDBJ whole genome shotgun (WGS) entry which is preliminary data.</text>
</comment>
<reference evidence="3 4" key="1">
    <citation type="submission" date="2020-01" db="EMBL/GenBank/DDBJ databases">
        <title>Insect and environment-associated Actinomycetes.</title>
        <authorList>
            <person name="Currrie C."/>
            <person name="Chevrette M."/>
            <person name="Carlson C."/>
            <person name="Stubbendieck R."/>
            <person name="Wendt-Pienkowski E."/>
        </authorList>
    </citation>
    <scope>NUCLEOTIDE SEQUENCE [LARGE SCALE GENOMIC DNA]</scope>
    <source>
        <strain evidence="3 4">SID8386</strain>
    </source>
</reference>
<feature type="domain" description="RNase H type-1" evidence="2">
    <location>
        <begin position="37"/>
        <end position="176"/>
    </location>
</feature>
<keyword evidence="4" id="KW-1185">Reference proteome</keyword>
<feature type="compositionally biased region" description="Basic and acidic residues" evidence="1">
    <location>
        <begin position="1"/>
        <end position="12"/>
    </location>
</feature>
<proteinExistence type="predicted"/>
<protein>
    <recommendedName>
        <fullName evidence="2">RNase H type-1 domain-containing protein</fullName>
    </recommendedName>
</protein>
<dbReference type="SUPFAM" id="SSF53098">
    <property type="entry name" value="Ribonuclease H-like"/>
    <property type="match status" value="1"/>
</dbReference>
<name>A0ABX0BR67_9PSEU</name>
<gene>
    <name evidence="3" type="ORF">G3I59_13595</name>
</gene>
<dbReference type="Gene3D" id="3.30.420.10">
    <property type="entry name" value="Ribonuclease H-like superfamily/Ribonuclease H"/>
    <property type="match status" value="1"/>
</dbReference>
<feature type="compositionally biased region" description="Pro residues" evidence="1">
    <location>
        <begin position="16"/>
        <end position="25"/>
    </location>
</feature>
<dbReference type="PROSITE" id="PS50879">
    <property type="entry name" value="RNASE_H_1"/>
    <property type="match status" value="1"/>
</dbReference>
<dbReference type="InterPro" id="IPR002156">
    <property type="entry name" value="RNaseH_domain"/>
</dbReference>
<dbReference type="Proteomes" id="UP000470404">
    <property type="component" value="Unassembled WGS sequence"/>
</dbReference>
<dbReference type="InterPro" id="IPR036397">
    <property type="entry name" value="RNaseH_sf"/>
</dbReference>
<dbReference type="Pfam" id="PF00075">
    <property type="entry name" value="RNase_H"/>
    <property type="match status" value="1"/>
</dbReference>
<evidence type="ECO:0000313" key="3">
    <source>
        <dbReference type="EMBL" id="NEC56592.1"/>
    </source>
</evidence>
<dbReference type="InterPro" id="IPR012337">
    <property type="entry name" value="RNaseH-like_sf"/>
</dbReference>
<accession>A0ABX0BR67</accession>
<dbReference type="EMBL" id="JAAGNC010000073">
    <property type="protein sequence ID" value="NEC56592.1"/>
    <property type="molecule type" value="Genomic_DNA"/>
</dbReference>
<evidence type="ECO:0000313" key="4">
    <source>
        <dbReference type="Proteomes" id="UP000470404"/>
    </source>
</evidence>
<evidence type="ECO:0000259" key="2">
    <source>
        <dbReference type="PROSITE" id="PS50879"/>
    </source>
</evidence>
<feature type="region of interest" description="Disordered" evidence="1">
    <location>
        <begin position="1"/>
        <end position="33"/>
    </location>
</feature>
<sequence length="278" mass="29727">MRGLARFHDTGRRRPPGPGARPPGPGAGQRLPAGFAKSAAPCRYVPGVASDEAGAVRIYAAGKGGDHPGPGGWSALLAYGDHRKTLTGGAADTTAARMALTAAVEALESLKRPVRVHLYGDSEHLRAALDSQGPDDLVPRLRACAARHKITWRAAGDPAARTQLAELAGLATAARPTGRPPAQPEDGECRHGMTKAYCADCRQLDAGVLPTGYRTAGGSAYHNDDGCYWLRRGQQRQERMGRHTHEIVRIARASVLPGELEPCEHCCTTEWLRRNRRG</sequence>
<evidence type="ECO:0000256" key="1">
    <source>
        <dbReference type="SAM" id="MobiDB-lite"/>
    </source>
</evidence>